<evidence type="ECO:0000256" key="5">
    <source>
        <dbReference type="ARBA" id="ARBA00022777"/>
    </source>
</evidence>
<dbReference type="GO" id="GO:0008478">
    <property type="term" value="F:pyridoxal kinase activity"/>
    <property type="evidence" value="ECO:0007669"/>
    <property type="project" value="UniProtKB-EC"/>
</dbReference>
<keyword evidence="9" id="KW-1185">Reference proteome</keyword>
<keyword evidence="5" id="KW-0418">Kinase</keyword>
<evidence type="ECO:0000313" key="9">
    <source>
        <dbReference type="Proteomes" id="UP000740926"/>
    </source>
</evidence>
<evidence type="ECO:0000256" key="3">
    <source>
        <dbReference type="ARBA" id="ARBA00022679"/>
    </source>
</evidence>
<proteinExistence type="inferred from homology"/>
<dbReference type="EC" id="2.7.1.35" evidence="2"/>
<dbReference type="InterPro" id="IPR029056">
    <property type="entry name" value="Ribokinase-like"/>
</dbReference>
<keyword evidence="4" id="KW-0547">Nucleotide-binding</keyword>
<name>A0A9P6YY10_9FUNG</name>
<evidence type="ECO:0000259" key="7">
    <source>
        <dbReference type="Pfam" id="PF08543"/>
    </source>
</evidence>
<dbReference type="CDD" id="cd01173">
    <property type="entry name" value="pyridoxal_pyridoxamine_kinase"/>
    <property type="match status" value="1"/>
</dbReference>
<evidence type="ECO:0000256" key="1">
    <source>
        <dbReference type="ARBA" id="ARBA00008805"/>
    </source>
</evidence>
<dbReference type="AlphaFoldDB" id="A0A9P6YY10"/>
<dbReference type="Pfam" id="PF08543">
    <property type="entry name" value="Phos_pyr_kin"/>
    <property type="match status" value="1"/>
</dbReference>
<dbReference type="GO" id="GO:0005829">
    <property type="term" value="C:cytosol"/>
    <property type="evidence" value="ECO:0007669"/>
    <property type="project" value="TreeGrafter"/>
</dbReference>
<dbReference type="InterPro" id="IPR013749">
    <property type="entry name" value="PM/HMP-P_kinase-1"/>
</dbReference>
<dbReference type="InterPro" id="IPR004625">
    <property type="entry name" value="PyrdxlKinase"/>
</dbReference>
<dbReference type="Gene3D" id="3.40.1190.20">
    <property type="match status" value="1"/>
</dbReference>
<reference evidence="8 9" key="1">
    <citation type="journal article" date="2020" name="Microb. Genom.">
        <title>Genetic diversity of clinical and environmental Mucorales isolates obtained from an investigation of mucormycosis cases among solid organ transplant recipients.</title>
        <authorList>
            <person name="Nguyen M.H."/>
            <person name="Kaul D."/>
            <person name="Muto C."/>
            <person name="Cheng S.J."/>
            <person name="Richter R.A."/>
            <person name="Bruno V.M."/>
            <person name="Liu G."/>
            <person name="Beyhan S."/>
            <person name="Sundermann A.J."/>
            <person name="Mounaud S."/>
            <person name="Pasculle A.W."/>
            <person name="Nierman W.C."/>
            <person name="Driscoll E."/>
            <person name="Cumbie R."/>
            <person name="Clancy C.J."/>
            <person name="Dupont C.L."/>
        </authorList>
    </citation>
    <scope>NUCLEOTIDE SEQUENCE [LARGE SCALE GENOMIC DNA]</scope>
    <source>
        <strain evidence="8 9">GL24</strain>
    </source>
</reference>
<protein>
    <recommendedName>
        <fullName evidence="2">pyridoxal kinase</fullName>
        <ecNumber evidence="2">2.7.1.35</ecNumber>
    </recommendedName>
</protein>
<evidence type="ECO:0000256" key="4">
    <source>
        <dbReference type="ARBA" id="ARBA00022741"/>
    </source>
</evidence>
<evidence type="ECO:0000256" key="2">
    <source>
        <dbReference type="ARBA" id="ARBA00012104"/>
    </source>
</evidence>
<dbReference type="EMBL" id="JAANIU010001737">
    <property type="protein sequence ID" value="KAG1566437.1"/>
    <property type="molecule type" value="Genomic_DNA"/>
</dbReference>
<comment type="similarity">
    <text evidence="1">Belongs to the pyridoxine kinase family.</text>
</comment>
<dbReference type="SUPFAM" id="SSF53613">
    <property type="entry name" value="Ribokinase-like"/>
    <property type="match status" value="1"/>
</dbReference>
<keyword evidence="3" id="KW-0808">Transferase</keyword>
<evidence type="ECO:0000256" key="6">
    <source>
        <dbReference type="ARBA" id="ARBA00022840"/>
    </source>
</evidence>
<dbReference type="NCBIfam" id="TIGR00687">
    <property type="entry name" value="pyridox_kin"/>
    <property type="match status" value="1"/>
</dbReference>
<keyword evidence="6" id="KW-0067">ATP-binding</keyword>
<dbReference type="PANTHER" id="PTHR10534:SF2">
    <property type="entry name" value="PYRIDOXAL KINASE"/>
    <property type="match status" value="1"/>
</dbReference>
<dbReference type="Proteomes" id="UP000740926">
    <property type="component" value="Unassembled WGS sequence"/>
</dbReference>
<gene>
    <name evidence="8" type="ORF">G6F50_009144</name>
</gene>
<dbReference type="PANTHER" id="PTHR10534">
    <property type="entry name" value="PYRIDOXAL KINASE"/>
    <property type="match status" value="1"/>
</dbReference>
<dbReference type="GO" id="GO:0009443">
    <property type="term" value="P:pyridoxal 5'-phosphate salvage"/>
    <property type="evidence" value="ECO:0007669"/>
    <property type="project" value="InterPro"/>
</dbReference>
<feature type="domain" description="Pyridoxamine kinase/Phosphomethylpyrimidine kinase" evidence="7">
    <location>
        <begin position="90"/>
        <end position="278"/>
    </location>
</feature>
<organism evidence="8 9">
    <name type="scientific">Rhizopus delemar</name>
    <dbReference type="NCBI Taxonomy" id="936053"/>
    <lineage>
        <taxon>Eukaryota</taxon>
        <taxon>Fungi</taxon>
        <taxon>Fungi incertae sedis</taxon>
        <taxon>Mucoromycota</taxon>
        <taxon>Mucoromycotina</taxon>
        <taxon>Mucoromycetes</taxon>
        <taxon>Mucorales</taxon>
        <taxon>Mucorineae</taxon>
        <taxon>Rhizopodaceae</taxon>
        <taxon>Rhizopus</taxon>
    </lineage>
</organism>
<comment type="caution">
    <text evidence="8">The sequence shown here is derived from an EMBL/GenBank/DDBJ whole genome shotgun (WGS) entry which is preliminary data.</text>
</comment>
<evidence type="ECO:0000313" key="8">
    <source>
        <dbReference type="EMBL" id="KAG1566437.1"/>
    </source>
</evidence>
<accession>A0A9P6YY10</accession>
<dbReference type="GO" id="GO:0005524">
    <property type="term" value="F:ATP binding"/>
    <property type="evidence" value="ECO:0007669"/>
    <property type="project" value="UniProtKB-KW"/>
</dbReference>
<sequence length="332" mass="37596">MTSSEQEIEPRYRVLSIQSHVVSGYCGNKAAVFPLQTLGFDVDILNTVQFSNHTGYPSWTGKRNNAEDVQELLDGLEKNELIDEYTHVLTGYIGNYAILEKIENMVQKLKSKNSKLIYVCDTVMGDEGSLYVAPEIVPLYRDIIRIADIITPNQFEAETLSEMKIISLEDACQVTEKLHSLGSRNVIITTLSLPLDCIPQEIRLKESTDDSLYCFTSQKLPNGETERCLISFPTYQGYFTGTGDLFSSLIVARYTEQNSLVNAAYKAVCSVNAITRKTYLYQQKWIKIEEKEKKPSAAKLVNKCELLLIQGKKHIEYPELESNDTIKFTKII</sequence>